<keyword evidence="3" id="KW-1185">Reference proteome</keyword>
<feature type="transmembrane region" description="Helical" evidence="1">
    <location>
        <begin position="12"/>
        <end position="44"/>
    </location>
</feature>
<accession>A0A8X6J129</accession>
<keyword evidence="1" id="KW-1133">Transmembrane helix</keyword>
<keyword evidence="1" id="KW-0812">Transmembrane</keyword>
<protein>
    <submittedName>
        <fullName evidence="2">Uncharacterized protein</fullName>
    </submittedName>
</protein>
<gene>
    <name evidence="2" type="ORF">TNCT_198611</name>
</gene>
<dbReference type="AlphaFoldDB" id="A0A8X6J129"/>
<name>A0A8X6J129_TRICU</name>
<evidence type="ECO:0000313" key="3">
    <source>
        <dbReference type="Proteomes" id="UP000887116"/>
    </source>
</evidence>
<dbReference type="EMBL" id="BMAO01027226">
    <property type="protein sequence ID" value="GFR15285.1"/>
    <property type="molecule type" value="Genomic_DNA"/>
</dbReference>
<proteinExistence type="predicted"/>
<organism evidence="2 3">
    <name type="scientific">Trichonephila clavata</name>
    <name type="common">Joro spider</name>
    <name type="synonym">Nephila clavata</name>
    <dbReference type="NCBI Taxonomy" id="2740835"/>
    <lineage>
        <taxon>Eukaryota</taxon>
        <taxon>Metazoa</taxon>
        <taxon>Ecdysozoa</taxon>
        <taxon>Arthropoda</taxon>
        <taxon>Chelicerata</taxon>
        <taxon>Arachnida</taxon>
        <taxon>Araneae</taxon>
        <taxon>Araneomorphae</taxon>
        <taxon>Entelegynae</taxon>
        <taxon>Araneoidea</taxon>
        <taxon>Nephilidae</taxon>
        <taxon>Trichonephila</taxon>
    </lineage>
</organism>
<reference evidence="2" key="1">
    <citation type="submission" date="2020-07" db="EMBL/GenBank/DDBJ databases">
        <title>Multicomponent nature underlies the extraordinary mechanical properties of spider dragline silk.</title>
        <authorList>
            <person name="Kono N."/>
            <person name="Nakamura H."/>
            <person name="Mori M."/>
            <person name="Yoshida Y."/>
            <person name="Ohtoshi R."/>
            <person name="Malay A.D."/>
            <person name="Moran D.A.P."/>
            <person name="Tomita M."/>
            <person name="Numata K."/>
            <person name="Arakawa K."/>
        </authorList>
    </citation>
    <scope>NUCLEOTIDE SEQUENCE</scope>
</reference>
<evidence type="ECO:0000256" key="1">
    <source>
        <dbReference type="SAM" id="Phobius"/>
    </source>
</evidence>
<evidence type="ECO:0000313" key="2">
    <source>
        <dbReference type="EMBL" id="GFR15285.1"/>
    </source>
</evidence>
<sequence length="209" mass="24139">MKMTSVFCEFEIVCFITYLWCLLKLFCGGCLLYCLYTLSFILIYKILRENCHFKVLRFHFQYSTNTSTLPIDSSACDVQSVNKITVSNGNPFNLCSYEKNINQSNNPFLDGFTVKISNTLTVLNNPFVEEWDLKENESETSIDEAILLPQPTLCQDSSVSINPFTNPFFDLLTFTDPLANLGEEDADFLCYKWIQAHRHLFHLQENELT</sequence>
<dbReference type="Proteomes" id="UP000887116">
    <property type="component" value="Unassembled WGS sequence"/>
</dbReference>
<comment type="caution">
    <text evidence="2">The sequence shown here is derived from an EMBL/GenBank/DDBJ whole genome shotgun (WGS) entry which is preliminary data.</text>
</comment>
<keyword evidence="1" id="KW-0472">Membrane</keyword>